<evidence type="ECO:0000256" key="1">
    <source>
        <dbReference type="SAM" id="MobiDB-lite"/>
    </source>
</evidence>
<protein>
    <submittedName>
        <fullName evidence="2">Uncharacterized protein</fullName>
    </submittedName>
</protein>
<name>A0A9X9M5C5_GULGU</name>
<dbReference type="AlphaFoldDB" id="A0A9X9M5C5"/>
<dbReference type="EMBL" id="CYRY02043043">
    <property type="protein sequence ID" value="VCX37142.1"/>
    <property type="molecule type" value="Genomic_DNA"/>
</dbReference>
<proteinExistence type="predicted"/>
<evidence type="ECO:0000313" key="2">
    <source>
        <dbReference type="EMBL" id="VCX37142.1"/>
    </source>
</evidence>
<comment type="caution">
    <text evidence="2">The sequence shown here is derived from an EMBL/GenBank/DDBJ whole genome shotgun (WGS) entry which is preliminary data.</text>
</comment>
<keyword evidence="3" id="KW-1185">Reference proteome</keyword>
<reference evidence="2 3" key="1">
    <citation type="submission" date="2018-10" db="EMBL/GenBank/DDBJ databases">
        <authorList>
            <person name="Ekblom R."/>
            <person name="Jareborg N."/>
        </authorList>
    </citation>
    <scope>NUCLEOTIDE SEQUENCE [LARGE SCALE GENOMIC DNA]</scope>
    <source>
        <tissue evidence="2">Muscle</tissue>
    </source>
</reference>
<evidence type="ECO:0000313" key="3">
    <source>
        <dbReference type="Proteomes" id="UP000269945"/>
    </source>
</evidence>
<feature type="compositionally biased region" description="Basic and acidic residues" evidence="1">
    <location>
        <begin position="64"/>
        <end position="80"/>
    </location>
</feature>
<gene>
    <name evidence="2" type="ORF">BN2614_LOCUS2</name>
</gene>
<accession>A0A9X9M5C5</accession>
<dbReference type="Proteomes" id="UP000269945">
    <property type="component" value="Unassembled WGS sequence"/>
</dbReference>
<organism evidence="2 3">
    <name type="scientific">Gulo gulo</name>
    <name type="common">Wolverine</name>
    <name type="synonym">Gluton</name>
    <dbReference type="NCBI Taxonomy" id="48420"/>
    <lineage>
        <taxon>Eukaryota</taxon>
        <taxon>Metazoa</taxon>
        <taxon>Chordata</taxon>
        <taxon>Craniata</taxon>
        <taxon>Vertebrata</taxon>
        <taxon>Euteleostomi</taxon>
        <taxon>Mammalia</taxon>
        <taxon>Eutheria</taxon>
        <taxon>Laurasiatheria</taxon>
        <taxon>Carnivora</taxon>
        <taxon>Caniformia</taxon>
        <taxon>Musteloidea</taxon>
        <taxon>Mustelidae</taxon>
        <taxon>Guloninae</taxon>
        <taxon>Gulo</taxon>
    </lineage>
</organism>
<feature type="region of interest" description="Disordered" evidence="1">
    <location>
        <begin position="44"/>
        <end position="80"/>
    </location>
</feature>
<sequence length="80" mass="8938">MFKFINRMERWAAPWRNIYNAGPRVSLSVNKGLLSEAATARAGQGGLGAFPQAVNPRRATCSPDGERRPTLRRETENTQH</sequence>